<evidence type="ECO:0000313" key="9">
    <source>
        <dbReference type="Proteomes" id="UP000627781"/>
    </source>
</evidence>
<feature type="transmembrane region" description="Helical" evidence="7">
    <location>
        <begin position="87"/>
        <end position="104"/>
    </location>
</feature>
<dbReference type="Proteomes" id="UP000627781">
    <property type="component" value="Unassembled WGS sequence"/>
</dbReference>
<dbReference type="HAMAP" id="MF_01147">
    <property type="entry name" value="Lgt"/>
    <property type="match status" value="1"/>
</dbReference>
<keyword evidence="6 7" id="KW-0472">Membrane</keyword>
<sequence>MNPVAFEVFGLEIRWYGILIGLGVILALGLAWYNCKKKNLSFDLVTDCFLWAFPFAIIGARLYYVIFEFDNYRDNLIDVFNIREGGLAIHGGLIGAFLVVFIFAKVKKMNLIEYVDLAAPSIILAQAIGRWGNFMNREAHGGPVSESFISHFPGFIKEGMYIQGAYYHPTFLYESVWNLLVCGILLFILYKKKEKHNGIVICSYISLYSLGRFFVEGLRTDSLMFMGLRVAQLVSIIGIVAGIIGIIVISIKGKKIS</sequence>
<comment type="catalytic activity">
    <reaction evidence="7">
        <text>L-cysteinyl-[prolipoprotein] + a 1,2-diacyl-sn-glycero-3-phospho-(1'-sn-glycerol) = an S-1,2-diacyl-sn-glyceryl-L-cysteinyl-[prolipoprotein] + sn-glycerol 1-phosphate + H(+)</text>
        <dbReference type="Rhea" id="RHEA:56712"/>
        <dbReference type="Rhea" id="RHEA-COMP:14679"/>
        <dbReference type="Rhea" id="RHEA-COMP:14680"/>
        <dbReference type="ChEBI" id="CHEBI:15378"/>
        <dbReference type="ChEBI" id="CHEBI:29950"/>
        <dbReference type="ChEBI" id="CHEBI:57685"/>
        <dbReference type="ChEBI" id="CHEBI:64716"/>
        <dbReference type="ChEBI" id="CHEBI:140658"/>
        <dbReference type="EC" id="2.5.1.145"/>
    </reaction>
</comment>
<keyword evidence="9" id="KW-1185">Reference proteome</keyword>
<dbReference type="Pfam" id="PF01790">
    <property type="entry name" value="LGT"/>
    <property type="match status" value="1"/>
</dbReference>
<comment type="similarity">
    <text evidence="1 7">Belongs to the Lgt family.</text>
</comment>
<evidence type="ECO:0000256" key="4">
    <source>
        <dbReference type="ARBA" id="ARBA00022692"/>
    </source>
</evidence>
<name>A0ABR8PWN8_9CLOT</name>
<feature type="binding site" evidence="7">
    <location>
        <position position="130"/>
    </location>
    <ligand>
        <name>a 1,2-diacyl-sn-glycero-3-phospho-(1'-sn-glycerol)</name>
        <dbReference type="ChEBI" id="CHEBI:64716"/>
    </ligand>
</feature>
<evidence type="ECO:0000256" key="6">
    <source>
        <dbReference type="ARBA" id="ARBA00023136"/>
    </source>
</evidence>
<dbReference type="PANTHER" id="PTHR30589">
    <property type="entry name" value="PROLIPOPROTEIN DIACYLGLYCERYL TRANSFERASE"/>
    <property type="match status" value="1"/>
</dbReference>
<dbReference type="NCBIfam" id="TIGR00544">
    <property type="entry name" value="lgt"/>
    <property type="match status" value="1"/>
</dbReference>
<dbReference type="EC" id="2.5.1.145" evidence="7"/>
<proteinExistence type="inferred from homology"/>
<evidence type="ECO:0000256" key="5">
    <source>
        <dbReference type="ARBA" id="ARBA00022989"/>
    </source>
</evidence>
<feature type="transmembrane region" description="Helical" evidence="7">
    <location>
        <begin position="230"/>
        <end position="251"/>
    </location>
</feature>
<dbReference type="EMBL" id="JACSRA010000025">
    <property type="protein sequence ID" value="MBD7912554.1"/>
    <property type="molecule type" value="Genomic_DNA"/>
</dbReference>
<keyword evidence="3 7" id="KW-0808">Transferase</keyword>
<accession>A0ABR8PWN8</accession>
<evidence type="ECO:0000256" key="2">
    <source>
        <dbReference type="ARBA" id="ARBA00022475"/>
    </source>
</evidence>
<keyword evidence="2 7" id="KW-1003">Cell membrane</keyword>
<keyword evidence="8" id="KW-0328">Glycosyltransferase</keyword>
<feature type="transmembrane region" description="Helical" evidence="7">
    <location>
        <begin position="111"/>
        <end position="129"/>
    </location>
</feature>
<dbReference type="RefSeq" id="WP_143318089.1">
    <property type="nucleotide sequence ID" value="NZ_JACSRA010000025.1"/>
</dbReference>
<protein>
    <recommendedName>
        <fullName evidence="7">Phosphatidylglycerol--prolipoprotein diacylglyceryl transferase</fullName>
        <ecNumber evidence="7">2.5.1.145</ecNumber>
    </recommendedName>
</protein>
<keyword evidence="4 7" id="KW-0812">Transmembrane</keyword>
<evidence type="ECO:0000256" key="1">
    <source>
        <dbReference type="ARBA" id="ARBA00007150"/>
    </source>
</evidence>
<dbReference type="GO" id="GO:0016757">
    <property type="term" value="F:glycosyltransferase activity"/>
    <property type="evidence" value="ECO:0007669"/>
    <property type="project" value="UniProtKB-KW"/>
</dbReference>
<gene>
    <name evidence="7" type="primary">lgt</name>
    <name evidence="8" type="ORF">H9661_14430</name>
</gene>
<comment type="caution">
    <text evidence="8">The sequence shown here is derived from an EMBL/GenBank/DDBJ whole genome shotgun (WGS) entry which is preliminary data.</text>
</comment>
<reference evidence="8 9" key="1">
    <citation type="submission" date="2020-08" db="EMBL/GenBank/DDBJ databases">
        <title>A Genomic Blueprint of the Chicken Gut Microbiome.</title>
        <authorList>
            <person name="Gilroy R."/>
            <person name="Ravi A."/>
            <person name="Getino M."/>
            <person name="Pursley I."/>
            <person name="Horton D.L."/>
            <person name="Alikhan N.-F."/>
            <person name="Baker D."/>
            <person name="Gharbi K."/>
            <person name="Hall N."/>
            <person name="Watson M."/>
            <person name="Adriaenssens E.M."/>
            <person name="Foster-Nyarko E."/>
            <person name="Jarju S."/>
            <person name="Secka A."/>
            <person name="Antonio M."/>
            <person name="Oren A."/>
            <person name="Chaudhuri R."/>
            <person name="La Ragione R.M."/>
            <person name="Hildebrand F."/>
            <person name="Pallen M.J."/>
        </authorList>
    </citation>
    <scope>NUCLEOTIDE SEQUENCE [LARGE SCALE GENOMIC DNA]</scope>
    <source>
        <strain evidence="8 9">Sa3CVN1</strain>
    </source>
</reference>
<feature type="transmembrane region" description="Helical" evidence="7">
    <location>
        <begin position="13"/>
        <end position="32"/>
    </location>
</feature>
<keyword evidence="5 7" id="KW-1133">Transmembrane helix</keyword>
<dbReference type="PROSITE" id="PS01311">
    <property type="entry name" value="LGT"/>
    <property type="match status" value="1"/>
</dbReference>
<feature type="transmembrane region" description="Helical" evidence="7">
    <location>
        <begin position="197"/>
        <end position="215"/>
    </location>
</feature>
<evidence type="ECO:0000256" key="7">
    <source>
        <dbReference type="HAMAP-Rule" id="MF_01147"/>
    </source>
</evidence>
<comment type="subcellular location">
    <subcellularLocation>
        <location evidence="7">Cell membrane</location>
        <topology evidence="7">Multi-pass membrane protein</topology>
    </subcellularLocation>
</comment>
<evidence type="ECO:0000256" key="3">
    <source>
        <dbReference type="ARBA" id="ARBA00022679"/>
    </source>
</evidence>
<feature type="transmembrane region" description="Helical" evidence="7">
    <location>
        <begin position="171"/>
        <end position="190"/>
    </location>
</feature>
<dbReference type="PANTHER" id="PTHR30589:SF0">
    <property type="entry name" value="PHOSPHATIDYLGLYCEROL--PROLIPOPROTEIN DIACYLGLYCERYL TRANSFERASE"/>
    <property type="match status" value="1"/>
</dbReference>
<organism evidence="8 9">
    <name type="scientific">Clostridium cibarium</name>
    <dbReference type="NCBI Taxonomy" id="2762247"/>
    <lineage>
        <taxon>Bacteria</taxon>
        <taxon>Bacillati</taxon>
        <taxon>Bacillota</taxon>
        <taxon>Clostridia</taxon>
        <taxon>Eubacteriales</taxon>
        <taxon>Clostridiaceae</taxon>
        <taxon>Clostridium</taxon>
    </lineage>
</organism>
<feature type="transmembrane region" description="Helical" evidence="7">
    <location>
        <begin position="44"/>
        <end position="67"/>
    </location>
</feature>
<dbReference type="InterPro" id="IPR001640">
    <property type="entry name" value="Lgt"/>
</dbReference>
<comment type="pathway">
    <text evidence="7">Protein modification; lipoprotein biosynthesis (diacylglyceryl transfer).</text>
</comment>
<evidence type="ECO:0000313" key="8">
    <source>
        <dbReference type="EMBL" id="MBD7912554.1"/>
    </source>
</evidence>
<comment type="function">
    <text evidence="7">Catalyzes the transfer of the diacylglyceryl group from phosphatidylglycerol to the sulfhydryl group of the N-terminal cysteine of a prolipoprotein, the first step in the formation of mature lipoproteins.</text>
</comment>